<accession>A0A2N1PIZ1</accession>
<evidence type="ECO:0000256" key="1">
    <source>
        <dbReference type="ARBA" id="ARBA00022553"/>
    </source>
</evidence>
<feature type="domain" description="Response regulatory" evidence="3">
    <location>
        <begin position="4"/>
        <end position="123"/>
    </location>
</feature>
<gene>
    <name evidence="4" type="ORF">CVV64_19380</name>
</gene>
<reference evidence="4 5" key="1">
    <citation type="journal article" date="2017" name="ISME J.">
        <title>Potential for microbial H2 and metal transformations associated with novel bacteria and archaea in deep terrestrial subsurface sediments.</title>
        <authorList>
            <person name="Hernsdorf A.W."/>
            <person name="Amano Y."/>
            <person name="Miyakawa K."/>
            <person name="Ise K."/>
            <person name="Suzuki Y."/>
            <person name="Anantharaman K."/>
            <person name="Probst A."/>
            <person name="Burstein D."/>
            <person name="Thomas B.C."/>
            <person name="Banfield J.F."/>
        </authorList>
    </citation>
    <scope>NUCLEOTIDE SEQUENCE [LARGE SCALE GENOMIC DNA]</scope>
    <source>
        <strain evidence="4">HGW-Wallbacteria-1</strain>
    </source>
</reference>
<name>A0A2N1PIZ1_9BACT</name>
<evidence type="ECO:0000313" key="4">
    <source>
        <dbReference type="EMBL" id="PKK88314.1"/>
    </source>
</evidence>
<evidence type="ECO:0000256" key="2">
    <source>
        <dbReference type="PROSITE-ProRule" id="PRU00169"/>
    </source>
</evidence>
<dbReference type="Gene3D" id="3.40.50.2300">
    <property type="match status" value="1"/>
</dbReference>
<comment type="caution">
    <text evidence="4">The sequence shown here is derived from an EMBL/GenBank/DDBJ whole genome shotgun (WGS) entry which is preliminary data.</text>
</comment>
<proteinExistence type="predicted"/>
<dbReference type="CDD" id="cd17546">
    <property type="entry name" value="REC_hyHK_CKI1_RcsC-like"/>
    <property type="match status" value="1"/>
</dbReference>
<dbReference type="Pfam" id="PF00072">
    <property type="entry name" value="Response_reg"/>
    <property type="match status" value="1"/>
</dbReference>
<dbReference type="SMART" id="SM00448">
    <property type="entry name" value="REC"/>
    <property type="match status" value="1"/>
</dbReference>
<organism evidence="4 5">
    <name type="scientific">Candidatus Wallbacteria bacterium HGW-Wallbacteria-1</name>
    <dbReference type="NCBI Taxonomy" id="2013854"/>
    <lineage>
        <taxon>Bacteria</taxon>
        <taxon>Candidatus Walliibacteriota</taxon>
    </lineage>
</organism>
<dbReference type="SUPFAM" id="SSF52172">
    <property type="entry name" value="CheY-like"/>
    <property type="match status" value="1"/>
</dbReference>
<dbReference type="PANTHER" id="PTHR44591:SF3">
    <property type="entry name" value="RESPONSE REGULATORY DOMAIN-CONTAINING PROTEIN"/>
    <property type="match status" value="1"/>
</dbReference>
<feature type="modified residue" description="4-aspartylphosphate" evidence="2">
    <location>
        <position position="56"/>
    </location>
</feature>
<keyword evidence="1 2" id="KW-0597">Phosphoprotein</keyword>
<dbReference type="InterPro" id="IPR011006">
    <property type="entry name" value="CheY-like_superfamily"/>
</dbReference>
<evidence type="ECO:0000313" key="5">
    <source>
        <dbReference type="Proteomes" id="UP000233256"/>
    </source>
</evidence>
<dbReference type="GO" id="GO:0000160">
    <property type="term" value="P:phosphorelay signal transduction system"/>
    <property type="evidence" value="ECO:0007669"/>
    <property type="project" value="InterPro"/>
</dbReference>
<protein>
    <submittedName>
        <fullName evidence="4">Response regulator</fullName>
    </submittedName>
</protein>
<dbReference type="PANTHER" id="PTHR44591">
    <property type="entry name" value="STRESS RESPONSE REGULATOR PROTEIN 1"/>
    <property type="match status" value="1"/>
</dbReference>
<dbReference type="PROSITE" id="PS50110">
    <property type="entry name" value="RESPONSE_REGULATORY"/>
    <property type="match status" value="1"/>
</dbReference>
<dbReference type="InterPro" id="IPR001789">
    <property type="entry name" value="Sig_transdc_resp-reg_receiver"/>
</dbReference>
<sequence>MIATVLIADDSKTARMIMKRCLEIVGFTNVEFVQAENGREAVHLAKERKVDLVVSDINMPEMSGIELVQWMKGRPSTHEIPIVMVTSLANPALEEKLMAMGVVAVLKKPLTPTELFEVLGPFLNPEEDGDDNWGGGAFDDL</sequence>
<evidence type="ECO:0000259" key="3">
    <source>
        <dbReference type="PROSITE" id="PS50110"/>
    </source>
</evidence>
<dbReference type="AlphaFoldDB" id="A0A2N1PIZ1"/>
<dbReference type="EMBL" id="PGXC01000052">
    <property type="protein sequence ID" value="PKK88314.1"/>
    <property type="molecule type" value="Genomic_DNA"/>
</dbReference>
<dbReference type="Proteomes" id="UP000233256">
    <property type="component" value="Unassembled WGS sequence"/>
</dbReference>
<dbReference type="InterPro" id="IPR050595">
    <property type="entry name" value="Bact_response_regulator"/>
</dbReference>